<keyword evidence="3" id="KW-0547">Nucleotide-binding</keyword>
<protein>
    <submittedName>
        <fullName evidence="10">Thiol reductant ABC exporter subunit CydC</fullName>
    </submittedName>
</protein>
<dbReference type="Pfam" id="PF00005">
    <property type="entry name" value="ABC_tran"/>
    <property type="match status" value="1"/>
</dbReference>
<dbReference type="Pfam" id="PF00664">
    <property type="entry name" value="ABC_membrane"/>
    <property type="match status" value="1"/>
</dbReference>
<reference evidence="10 11" key="1">
    <citation type="submission" date="2022-01" db="EMBL/GenBank/DDBJ databases">
        <authorList>
            <person name="Won M."/>
            <person name="Kim S.-J."/>
            <person name="Kwon S.-W."/>
        </authorList>
    </citation>
    <scope>NUCLEOTIDE SEQUENCE [LARGE SCALE GENOMIC DNA]</scope>
    <source>
        <strain evidence="10 11">KCTC 23505</strain>
    </source>
</reference>
<dbReference type="InterPro" id="IPR027417">
    <property type="entry name" value="P-loop_NTPase"/>
</dbReference>
<keyword evidence="4" id="KW-0067">ATP-binding</keyword>
<dbReference type="RefSeq" id="WP_235703813.1">
    <property type="nucleotide sequence ID" value="NZ_JAKGBZ010000011.1"/>
</dbReference>
<dbReference type="Gene3D" id="1.20.1560.10">
    <property type="entry name" value="ABC transporter type 1, transmembrane domain"/>
    <property type="match status" value="1"/>
</dbReference>
<dbReference type="InterPro" id="IPR003439">
    <property type="entry name" value="ABC_transporter-like_ATP-bd"/>
</dbReference>
<accession>A0ABS9DWQ2</accession>
<comment type="subcellular location">
    <subcellularLocation>
        <location evidence="1">Cell membrane</location>
        <topology evidence="1">Multi-pass membrane protein</topology>
    </subcellularLocation>
</comment>
<comment type="caution">
    <text evidence="10">The sequence shown here is derived from an EMBL/GenBank/DDBJ whole genome shotgun (WGS) entry which is preliminary data.</text>
</comment>
<evidence type="ECO:0000256" key="4">
    <source>
        <dbReference type="ARBA" id="ARBA00022840"/>
    </source>
</evidence>
<dbReference type="NCBIfam" id="TIGR02868">
    <property type="entry name" value="CydC"/>
    <property type="match status" value="1"/>
</dbReference>
<name>A0ABS9DWQ2_9PROT</name>
<feature type="domain" description="ABC transporter" evidence="8">
    <location>
        <begin position="327"/>
        <end position="545"/>
    </location>
</feature>
<dbReference type="InterPro" id="IPR036640">
    <property type="entry name" value="ABC1_TM_sf"/>
</dbReference>
<evidence type="ECO:0000256" key="7">
    <source>
        <dbReference type="SAM" id="Phobius"/>
    </source>
</evidence>
<evidence type="ECO:0000259" key="9">
    <source>
        <dbReference type="PROSITE" id="PS50929"/>
    </source>
</evidence>
<evidence type="ECO:0000313" key="11">
    <source>
        <dbReference type="Proteomes" id="UP001521209"/>
    </source>
</evidence>
<evidence type="ECO:0000256" key="1">
    <source>
        <dbReference type="ARBA" id="ARBA00004651"/>
    </source>
</evidence>
<dbReference type="SUPFAM" id="SSF52540">
    <property type="entry name" value="P-loop containing nucleoside triphosphate hydrolases"/>
    <property type="match status" value="1"/>
</dbReference>
<feature type="transmembrane region" description="Helical" evidence="7">
    <location>
        <begin position="20"/>
        <end position="39"/>
    </location>
</feature>
<feature type="transmembrane region" description="Helical" evidence="7">
    <location>
        <begin position="266"/>
        <end position="285"/>
    </location>
</feature>
<dbReference type="SMART" id="SM00382">
    <property type="entry name" value="AAA"/>
    <property type="match status" value="1"/>
</dbReference>
<evidence type="ECO:0000313" key="10">
    <source>
        <dbReference type="EMBL" id="MCF3946578.1"/>
    </source>
</evidence>
<dbReference type="Gene3D" id="3.40.50.300">
    <property type="entry name" value="P-loop containing nucleotide triphosphate hydrolases"/>
    <property type="match status" value="1"/>
</dbReference>
<feature type="transmembrane region" description="Helical" evidence="7">
    <location>
        <begin position="45"/>
        <end position="67"/>
    </location>
</feature>
<proteinExistence type="predicted"/>
<dbReference type="PANTHER" id="PTHR24221:SF654">
    <property type="entry name" value="ATP-BINDING CASSETTE SUB-FAMILY B MEMBER 6"/>
    <property type="match status" value="1"/>
</dbReference>
<keyword evidence="11" id="KW-1185">Reference proteome</keyword>
<keyword evidence="5 7" id="KW-1133">Transmembrane helix</keyword>
<feature type="domain" description="ABC transmembrane type-1" evidence="9">
    <location>
        <begin position="19"/>
        <end position="260"/>
    </location>
</feature>
<organism evidence="10 11">
    <name type="scientific">Acidiphilium iwatense</name>
    <dbReference type="NCBI Taxonomy" id="768198"/>
    <lineage>
        <taxon>Bacteria</taxon>
        <taxon>Pseudomonadati</taxon>
        <taxon>Pseudomonadota</taxon>
        <taxon>Alphaproteobacteria</taxon>
        <taxon>Acetobacterales</taxon>
        <taxon>Acidocellaceae</taxon>
        <taxon>Acidiphilium</taxon>
    </lineage>
</organism>
<evidence type="ECO:0000256" key="3">
    <source>
        <dbReference type="ARBA" id="ARBA00022741"/>
    </source>
</evidence>
<feature type="transmembrane region" description="Helical" evidence="7">
    <location>
        <begin position="155"/>
        <end position="174"/>
    </location>
</feature>
<dbReference type="PROSITE" id="PS50893">
    <property type="entry name" value="ABC_TRANSPORTER_2"/>
    <property type="match status" value="1"/>
</dbReference>
<dbReference type="InterPro" id="IPR003593">
    <property type="entry name" value="AAA+_ATPase"/>
</dbReference>
<evidence type="ECO:0000259" key="8">
    <source>
        <dbReference type="PROSITE" id="PS50893"/>
    </source>
</evidence>
<feature type="transmembrane region" description="Helical" evidence="7">
    <location>
        <begin position="128"/>
        <end position="149"/>
    </location>
</feature>
<dbReference type="EMBL" id="JAKGBZ010000011">
    <property type="protein sequence ID" value="MCF3946578.1"/>
    <property type="molecule type" value="Genomic_DNA"/>
</dbReference>
<dbReference type="Proteomes" id="UP001521209">
    <property type="component" value="Unassembled WGS sequence"/>
</dbReference>
<keyword evidence="2 7" id="KW-0812">Transmembrane</keyword>
<dbReference type="PANTHER" id="PTHR24221">
    <property type="entry name" value="ATP-BINDING CASSETTE SUB-FAMILY B"/>
    <property type="match status" value="1"/>
</dbReference>
<gene>
    <name evidence="10" type="primary">cydC</name>
    <name evidence="10" type="ORF">L2A60_07770</name>
</gene>
<feature type="transmembrane region" description="Helical" evidence="7">
    <location>
        <begin position="235"/>
        <end position="260"/>
    </location>
</feature>
<sequence length="545" mass="57037">MNRARPILRIIGLWRAQRAALAAGVIVALAALAAGVALMAGAGRYIAAATLGIGLAVPAALEALGVARVALRYFERLVTHDATFRALTALRIWFFRGLARSAAGGLGYRRAGDVLARLVNDIEALDGIFLRILVPGFGALMLIPVLLFVVGREDAAAAAIVLALFALIAFLFPWRAMGAARRSAEAEAQAGGALRVAALDALSGLREVKVYGAEGRMLAAIQAQESRLFGAERMLAARAGAMQAVSFLAAQAALLAVLLIHGARPVAIVIAVFVAIAAFEAVGAMPRAGVIAGRASAAATRVLEAAEAPPRVADPASPAAMPVAHGLSFDEVTFRWSATLPPVFDGLSLQVPAGSRIAVLGPSGAGKSTLAALALKLAEPEAGEIRLGGVDIARLNAADVRTRVAWLSQATHLFADTVRNNLLLARPDASEAELWAALDAARIGDVVRALPDRLDAWVGEQGVLFSGGQGRRLALARTLLSPAPVLILDEPCSGLDIETEREFMSTLNETLAGRTVLLIAHRLTGVEKFDRIWRMQNGRVIAATR</sequence>
<evidence type="ECO:0000256" key="6">
    <source>
        <dbReference type="ARBA" id="ARBA00023136"/>
    </source>
</evidence>
<dbReference type="SUPFAM" id="SSF90123">
    <property type="entry name" value="ABC transporter transmembrane region"/>
    <property type="match status" value="1"/>
</dbReference>
<keyword evidence="6 7" id="KW-0472">Membrane</keyword>
<dbReference type="PROSITE" id="PS50929">
    <property type="entry name" value="ABC_TM1F"/>
    <property type="match status" value="1"/>
</dbReference>
<evidence type="ECO:0000256" key="5">
    <source>
        <dbReference type="ARBA" id="ARBA00022989"/>
    </source>
</evidence>
<evidence type="ECO:0000256" key="2">
    <source>
        <dbReference type="ARBA" id="ARBA00022692"/>
    </source>
</evidence>
<dbReference type="InterPro" id="IPR011527">
    <property type="entry name" value="ABC1_TM_dom"/>
</dbReference>
<dbReference type="InterPro" id="IPR014223">
    <property type="entry name" value="ABC_CydC/D"/>
</dbReference>
<dbReference type="InterPro" id="IPR039421">
    <property type="entry name" value="Type_1_exporter"/>
</dbReference>